<dbReference type="AlphaFoldDB" id="A0A8R2AKP3"/>
<reference evidence="9" key="2">
    <citation type="submission" date="2022-06" db="UniProtKB">
        <authorList>
            <consortium name="EnsemblMetazoa"/>
        </authorList>
    </citation>
    <scope>IDENTIFICATION</scope>
    <source>
        <strain evidence="9">p50T (Dazao)</strain>
    </source>
</reference>
<accession>A0A8R2AKP3</accession>
<evidence type="ECO:0000256" key="2">
    <source>
        <dbReference type="ARBA" id="ARBA00022692"/>
    </source>
</evidence>
<dbReference type="KEGG" id="bmor:101738517"/>
<name>A0A8R2AKP3_BOMMO</name>
<dbReference type="PANTHER" id="PTHR15937">
    <property type="entry name" value="TRANSMEMBRANE 7 SUPERFAMILY MEMBER 3"/>
    <property type="match status" value="1"/>
</dbReference>
<dbReference type="Proteomes" id="UP000005204">
    <property type="component" value="Unassembled WGS sequence"/>
</dbReference>
<evidence type="ECO:0000256" key="1">
    <source>
        <dbReference type="ARBA" id="ARBA00004141"/>
    </source>
</evidence>
<keyword evidence="10" id="KW-1185">Reference proteome</keyword>
<evidence type="ECO:0000256" key="4">
    <source>
        <dbReference type="ARBA" id="ARBA00023136"/>
    </source>
</evidence>
<feature type="region of interest" description="Disordered" evidence="5">
    <location>
        <begin position="504"/>
        <end position="537"/>
    </location>
</feature>
<proteinExistence type="predicted"/>
<feature type="domain" description="TM7S3/TM198-like" evidence="8">
    <location>
        <begin position="289"/>
        <end position="493"/>
    </location>
</feature>
<feature type="compositionally biased region" description="Basic and acidic residues" evidence="5">
    <location>
        <begin position="522"/>
        <end position="537"/>
    </location>
</feature>
<evidence type="ECO:0000259" key="8">
    <source>
        <dbReference type="Pfam" id="PF13886"/>
    </source>
</evidence>
<feature type="transmembrane region" description="Helical" evidence="6">
    <location>
        <begin position="422"/>
        <end position="441"/>
    </location>
</feature>
<evidence type="ECO:0000256" key="5">
    <source>
        <dbReference type="SAM" id="MobiDB-lite"/>
    </source>
</evidence>
<dbReference type="PANTHER" id="PTHR15937:SF3">
    <property type="entry name" value="TRANSMEMBRANE 7 SUPERFAMILY MEMBER 3"/>
    <property type="match status" value="1"/>
</dbReference>
<keyword evidence="2 6" id="KW-0812">Transmembrane</keyword>
<dbReference type="GO" id="GO:0043069">
    <property type="term" value="P:negative regulation of programmed cell death"/>
    <property type="evidence" value="ECO:0007669"/>
    <property type="project" value="TreeGrafter"/>
</dbReference>
<dbReference type="Pfam" id="PF13886">
    <property type="entry name" value="TM7S3_TM198"/>
    <property type="match status" value="1"/>
</dbReference>
<feature type="transmembrane region" description="Helical" evidence="6">
    <location>
        <begin position="365"/>
        <end position="386"/>
    </location>
</feature>
<keyword evidence="3 6" id="KW-1133">Transmembrane helix</keyword>
<evidence type="ECO:0000313" key="10">
    <source>
        <dbReference type="Proteomes" id="UP000005204"/>
    </source>
</evidence>
<sequence length="537" mass="60989">MLLSQCIDLIIILLFLSFVSVSSIESMEQMTIELKEPKTDDTKDVYNGFIYLNHSSIIQINLNNSIEELSFIIFQVHSHLYKVTMYRNKFQSDTYEYGTNIGLYSKIAENDVFYIKNMNNDIDLKLYLAIQGYKKQDPVPGGCNMESHVPVSTDLVIQEFSDYLYVDIAPAQNPQEPNCLNPSQVSVKVYLMYMPERNFDADVYFESIKSMMNLPSIEKNGVIVPAMSKMMQMRRIVGLYPGTGMVFVAVAKAGADGYALYVPAQTYGCSPFSNDGCELIKDLLSCVLCALLVFVGLFLCYLRHRFFKIELFTFGFTSGFVLTYIFISYLVVTDRTAVVAASALSGLFFGSMWLMFWWVYGIPIIALLLTSLNLGFLMASLFYYVIPDDLYFREDLNYWLIFALIVLVCAIIMISATFEANILACAILGGYAVIYPIDYYIGSNLKYILINTMRRATVPNFKSATLVLNYQYKDLVLTLLWASLTVTSFAYQYYTNYGRPPFPPPPRGIRARPPSFARLSTRPRDPGTCDERTPLLS</sequence>
<keyword evidence="7" id="KW-0732">Signal</keyword>
<protein>
    <recommendedName>
        <fullName evidence="8">TM7S3/TM198-like domain-containing protein</fullName>
    </recommendedName>
</protein>
<dbReference type="EnsemblMetazoa" id="XM_004922794.4">
    <property type="protein sequence ID" value="XP_004922851.1"/>
    <property type="gene ID" value="LOC101738517"/>
</dbReference>
<feature type="transmembrane region" description="Helical" evidence="6">
    <location>
        <begin position="279"/>
        <end position="302"/>
    </location>
</feature>
<dbReference type="Pfam" id="PF25992">
    <property type="entry name" value="Ig_TM7SF3_N"/>
    <property type="match status" value="1"/>
</dbReference>
<evidence type="ECO:0000313" key="9">
    <source>
        <dbReference type="EnsemblMetazoa" id="XP_004922851.1"/>
    </source>
</evidence>
<comment type="subcellular location">
    <subcellularLocation>
        <location evidence="1">Membrane</location>
        <topology evidence="1">Multi-pass membrane protein</topology>
    </subcellularLocation>
</comment>
<dbReference type="GeneID" id="101738517"/>
<evidence type="ECO:0000256" key="3">
    <source>
        <dbReference type="ARBA" id="ARBA00022989"/>
    </source>
</evidence>
<feature type="transmembrane region" description="Helical" evidence="6">
    <location>
        <begin position="398"/>
        <end position="415"/>
    </location>
</feature>
<feature type="chain" id="PRO_5035883717" description="TM7S3/TM198-like domain-containing protein" evidence="7">
    <location>
        <begin position="24"/>
        <end position="537"/>
    </location>
</feature>
<dbReference type="GO" id="GO:0005886">
    <property type="term" value="C:plasma membrane"/>
    <property type="evidence" value="ECO:0007669"/>
    <property type="project" value="TreeGrafter"/>
</dbReference>
<organism evidence="9 10">
    <name type="scientific">Bombyx mori</name>
    <name type="common">Silk moth</name>
    <dbReference type="NCBI Taxonomy" id="7091"/>
    <lineage>
        <taxon>Eukaryota</taxon>
        <taxon>Metazoa</taxon>
        <taxon>Ecdysozoa</taxon>
        <taxon>Arthropoda</taxon>
        <taxon>Hexapoda</taxon>
        <taxon>Insecta</taxon>
        <taxon>Pterygota</taxon>
        <taxon>Neoptera</taxon>
        <taxon>Endopterygota</taxon>
        <taxon>Lepidoptera</taxon>
        <taxon>Glossata</taxon>
        <taxon>Ditrysia</taxon>
        <taxon>Bombycoidea</taxon>
        <taxon>Bombycidae</taxon>
        <taxon>Bombycinae</taxon>
        <taxon>Bombyx</taxon>
    </lineage>
</organism>
<dbReference type="RefSeq" id="XP_004922851.1">
    <property type="nucleotide sequence ID" value="XM_004922794.5"/>
</dbReference>
<keyword evidence="4 6" id="KW-0472">Membrane</keyword>
<dbReference type="OrthoDB" id="5967337at2759"/>
<evidence type="ECO:0000256" key="6">
    <source>
        <dbReference type="SAM" id="Phobius"/>
    </source>
</evidence>
<dbReference type="InterPro" id="IPR025256">
    <property type="entry name" value="TM7S3/TM198-like_dom"/>
</dbReference>
<reference evidence="10" key="1">
    <citation type="journal article" date="2008" name="Insect Biochem. Mol. Biol.">
        <title>The genome of a lepidopteran model insect, the silkworm Bombyx mori.</title>
        <authorList>
            <consortium name="International Silkworm Genome Consortium"/>
        </authorList>
    </citation>
    <scope>NUCLEOTIDE SEQUENCE [LARGE SCALE GENOMIC DNA]</scope>
    <source>
        <strain evidence="10">p50T</strain>
    </source>
</reference>
<feature type="signal peptide" evidence="7">
    <location>
        <begin position="1"/>
        <end position="23"/>
    </location>
</feature>
<feature type="transmembrane region" description="Helical" evidence="6">
    <location>
        <begin position="309"/>
        <end position="331"/>
    </location>
</feature>
<dbReference type="InterPro" id="IPR042502">
    <property type="entry name" value="TM7SF3"/>
</dbReference>
<feature type="transmembrane region" description="Helical" evidence="6">
    <location>
        <begin position="337"/>
        <end position="358"/>
    </location>
</feature>
<evidence type="ECO:0000256" key="7">
    <source>
        <dbReference type="SAM" id="SignalP"/>
    </source>
</evidence>